<evidence type="ECO:0000313" key="2">
    <source>
        <dbReference type="Proteomes" id="UP001516662"/>
    </source>
</evidence>
<gene>
    <name evidence="1" type="ORF">IMZ08_01065</name>
</gene>
<organism evidence="1 2">
    <name type="scientific">Litchfieldia luteola</name>
    <dbReference type="NCBI Taxonomy" id="682179"/>
    <lineage>
        <taxon>Bacteria</taxon>
        <taxon>Bacillati</taxon>
        <taxon>Bacillota</taxon>
        <taxon>Bacilli</taxon>
        <taxon>Bacillales</taxon>
        <taxon>Bacillaceae</taxon>
        <taxon>Litchfieldia</taxon>
    </lineage>
</organism>
<protein>
    <submittedName>
        <fullName evidence="1">YaaR family protein</fullName>
    </submittedName>
</protein>
<dbReference type="InterPro" id="IPR005585">
    <property type="entry name" value="DUF327"/>
</dbReference>
<keyword evidence="2" id="KW-1185">Reference proteome</keyword>
<dbReference type="Pfam" id="PF03885">
    <property type="entry name" value="DUF327"/>
    <property type="match status" value="1"/>
</dbReference>
<accession>A0ABR9QDS9</accession>
<dbReference type="Gene3D" id="1.20.120.490">
    <property type="entry name" value="Hypothetical protein TM1646-like domain"/>
    <property type="match status" value="1"/>
</dbReference>
<sequence>MKISQDLRLSIDKGRTDQKSSLTGNVRFGELVQKQESKLHIEQLNKLMANIDIAGQRLDRSRTFKDLASYKRLVKQFVEQAVDFGMELKQSHSWSSQGHSRSLKLVEEIDHTLIALTEDILANEKQSIDILGKIGEVKGLLINLYM</sequence>
<dbReference type="SUPFAM" id="SSF158397">
    <property type="entry name" value="TM1646-like"/>
    <property type="match status" value="1"/>
</dbReference>
<dbReference type="InterPro" id="IPR024042">
    <property type="entry name" value="TM1646-like_dom_sf"/>
</dbReference>
<dbReference type="Proteomes" id="UP001516662">
    <property type="component" value="Unassembled WGS sequence"/>
</dbReference>
<dbReference type="RefSeq" id="WP_193534148.1">
    <property type="nucleotide sequence ID" value="NZ_JADCLJ010000005.1"/>
</dbReference>
<dbReference type="EMBL" id="JADCLJ010000005">
    <property type="protein sequence ID" value="MBE4906645.1"/>
    <property type="molecule type" value="Genomic_DNA"/>
</dbReference>
<proteinExistence type="predicted"/>
<name>A0ABR9QDS9_9BACI</name>
<comment type="caution">
    <text evidence="1">The sequence shown here is derived from an EMBL/GenBank/DDBJ whole genome shotgun (WGS) entry which is preliminary data.</text>
</comment>
<evidence type="ECO:0000313" key="1">
    <source>
        <dbReference type="EMBL" id="MBE4906645.1"/>
    </source>
</evidence>
<reference evidence="1 2" key="1">
    <citation type="submission" date="2020-10" db="EMBL/GenBank/DDBJ databases">
        <title>Bacillus sp. HD4P25, an endophyte from a halophyte.</title>
        <authorList>
            <person name="Sun J.-Q."/>
        </authorList>
    </citation>
    <scope>NUCLEOTIDE SEQUENCE [LARGE SCALE GENOMIC DNA]</scope>
    <source>
        <strain evidence="1 2">YIM 93174</strain>
    </source>
</reference>